<name>A0A165F1Z4_EXIGL</name>
<keyword evidence="3" id="KW-1185">Reference proteome</keyword>
<gene>
    <name evidence="2" type="ORF">EXIGLDRAFT_722898</name>
</gene>
<feature type="compositionally biased region" description="Polar residues" evidence="1">
    <location>
        <begin position="1"/>
        <end position="11"/>
    </location>
</feature>
<feature type="region of interest" description="Disordered" evidence="1">
    <location>
        <begin position="1"/>
        <end position="21"/>
    </location>
</feature>
<evidence type="ECO:0000313" key="2">
    <source>
        <dbReference type="EMBL" id="KZV88200.1"/>
    </source>
</evidence>
<protein>
    <submittedName>
        <fullName evidence="2">Uncharacterized protein</fullName>
    </submittedName>
</protein>
<evidence type="ECO:0000313" key="3">
    <source>
        <dbReference type="Proteomes" id="UP000077266"/>
    </source>
</evidence>
<dbReference type="Proteomes" id="UP000077266">
    <property type="component" value="Unassembled WGS sequence"/>
</dbReference>
<organism evidence="2 3">
    <name type="scientific">Exidia glandulosa HHB12029</name>
    <dbReference type="NCBI Taxonomy" id="1314781"/>
    <lineage>
        <taxon>Eukaryota</taxon>
        <taxon>Fungi</taxon>
        <taxon>Dikarya</taxon>
        <taxon>Basidiomycota</taxon>
        <taxon>Agaricomycotina</taxon>
        <taxon>Agaricomycetes</taxon>
        <taxon>Auriculariales</taxon>
        <taxon>Exidiaceae</taxon>
        <taxon>Exidia</taxon>
    </lineage>
</organism>
<dbReference type="EMBL" id="KV426105">
    <property type="protein sequence ID" value="KZV88200.1"/>
    <property type="molecule type" value="Genomic_DNA"/>
</dbReference>
<dbReference type="InParanoid" id="A0A165F1Z4"/>
<dbReference type="AlphaFoldDB" id="A0A165F1Z4"/>
<evidence type="ECO:0000256" key="1">
    <source>
        <dbReference type="SAM" id="MobiDB-lite"/>
    </source>
</evidence>
<reference evidence="2 3" key="1">
    <citation type="journal article" date="2016" name="Mol. Biol. Evol.">
        <title>Comparative Genomics of Early-Diverging Mushroom-Forming Fungi Provides Insights into the Origins of Lignocellulose Decay Capabilities.</title>
        <authorList>
            <person name="Nagy L.G."/>
            <person name="Riley R."/>
            <person name="Tritt A."/>
            <person name="Adam C."/>
            <person name="Daum C."/>
            <person name="Floudas D."/>
            <person name="Sun H."/>
            <person name="Yadav J.S."/>
            <person name="Pangilinan J."/>
            <person name="Larsson K.H."/>
            <person name="Matsuura K."/>
            <person name="Barry K."/>
            <person name="Labutti K."/>
            <person name="Kuo R."/>
            <person name="Ohm R.A."/>
            <person name="Bhattacharya S.S."/>
            <person name="Shirouzu T."/>
            <person name="Yoshinaga Y."/>
            <person name="Martin F.M."/>
            <person name="Grigoriev I.V."/>
            <person name="Hibbett D.S."/>
        </authorList>
    </citation>
    <scope>NUCLEOTIDE SEQUENCE [LARGE SCALE GENOMIC DNA]</scope>
    <source>
        <strain evidence="2 3">HHB12029</strain>
    </source>
</reference>
<accession>A0A165F1Z4</accession>
<proteinExistence type="predicted"/>
<sequence>MNEQDANTARTTKPFARHRNLRPFARATARHDSRAFFSVERLHRTLRRGPHISLPDAGTACSLPKQLGPTSPTSCPVGYT</sequence>